<comment type="subcellular location">
    <subcellularLocation>
        <location evidence="1">Cell membrane</location>
        <topology evidence="1">Multi-pass membrane protein</topology>
    </subcellularLocation>
</comment>
<dbReference type="GO" id="GO:0005524">
    <property type="term" value="F:ATP binding"/>
    <property type="evidence" value="ECO:0007669"/>
    <property type="project" value="UniProtKB-KW"/>
</dbReference>
<evidence type="ECO:0000256" key="4">
    <source>
        <dbReference type="ARBA" id="ARBA00022692"/>
    </source>
</evidence>
<evidence type="ECO:0000256" key="9">
    <source>
        <dbReference type="SAM" id="Phobius"/>
    </source>
</evidence>
<dbReference type="EMBL" id="JAZGLY010000011">
    <property type="protein sequence ID" value="MEE6188318.1"/>
    <property type="molecule type" value="Genomic_DNA"/>
</dbReference>
<evidence type="ECO:0000256" key="2">
    <source>
        <dbReference type="ARBA" id="ARBA00022475"/>
    </source>
</evidence>
<evidence type="ECO:0000259" key="10">
    <source>
        <dbReference type="PROSITE" id="PS50109"/>
    </source>
</evidence>
<keyword evidence="11" id="KW-0067">ATP-binding</keyword>
<dbReference type="Gene3D" id="1.20.5.1930">
    <property type="match status" value="1"/>
</dbReference>
<keyword evidence="7" id="KW-0902">Two-component regulatory system</keyword>
<evidence type="ECO:0000256" key="1">
    <source>
        <dbReference type="ARBA" id="ARBA00004651"/>
    </source>
</evidence>
<dbReference type="SUPFAM" id="SSF55874">
    <property type="entry name" value="ATPase domain of HSP90 chaperone/DNA topoisomerase II/histidine kinase"/>
    <property type="match status" value="1"/>
</dbReference>
<feature type="domain" description="Histidine kinase" evidence="10">
    <location>
        <begin position="68"/>
        <end position="256"/>
    </location>
</feature>
<organism evidence="11 12">
    <name type="scientific">Niabella digestorum</name>
    <dbReference type="NCBI Taxonomy" id="3117701"/>
    <lineage>
        <taxon>Bacteria</taxon>
        <taxon>Pseudomonadati</taxon>
        <taxon>Bacteroidota</taxon>
        <taxon>Chitinophagia</taxon>
        <taxon>Chitinophagales</taxon>
        <taxon>Chitinophagaceae</taxon>
        <taxon>Niabella</taxon>
    </lineage>
</organism>
<dbReference type="InterPro" id="IPR011712">
    <property type="entry name" value="Sig_transdc_His_kin_sub3_dim/P"/>
</dbReference>
<evidence type="ECO:0000313" key="11">
    <source>
        <dbReference type="EMBL" id="MEE6188318.1"/>
    </source>
</evidence>
<dbReference type="Pfam" id="PF07730">
    <property type="entry name" value="HisKA_3"/>
    <property type="match status" value="1"/>
</dbReference>
<dbReference type="PROSITE" id="PS50109">
    <property type="entry name" value="HIS_KIN"/>
    <property type="match status" value="1"/>
</dbReference>
<keyword evidence="6 9" id="KW-1133">Transmembrane helix</keyword>
<keyword evidence="4 9" id="KW-0812">Transmembrane</keyword>
<dbReference type="Pfam" id="PF02518">
    <property type="entry name" value="HATPase_c"/>
    <property type="match status" value="1"/>
</dbReference>
<evidence type="ECO:0000256" key="7">
    <source>
        <dbReference type="ARBA" id="ARBA00023012"/>
    </source>
</evidence>
<proteinExistence type="predicted"/>
<dbReference type="PANTHER" id="PTHR24421">
    <property type="entry name" value="NITRATE/NITRITE SENSOR PROTEIN NARX-RELATED"/>
    <property type="match status" value="1"/>
</dbReference>
<dbReference type="Proteomes" id="UP001357452">
    <property type="component" value="Unassembled WGS sequence"/>
</dbReference>
<keyword evidence="5" id="KW-0418">Kinase</keyword>
<evidence type="ECO:0000256" key="5">
    <source>
        <dbReference type="ARBA" id="ARBA00022777"/>
    </source>
</evidence>
<feature type="transmembrane region" description="Helical" evidence="9">
    <location>
        <begin position="12"/>
        <end position="32"/>
    </location>
</feature>
<dbReference type="PANTHER" id="PTHR24421:SF37">
    <property type="entry name" value="SENSOR HISTIDINE KINASE NARS"/>
    <property type="match status" value="1"/>
</dbReference>
<keyword evidence="12" id="KW-1185">Reference proteome</keyword>
<accession>A0ABU7RJY8</accession>
<keyword evidence="11" id="KW-0547">Nucleotide-binding</keyword>
<dbReference type="InterPro" id="IPR003594">
    <property type="entry name" value="HATPase_dom"/>
</dbReference>
<evidence type="ECO:0000313" key="12">
    <source>
        <dbReference type="Proteomes" id="UP001357452"/>
    </source>
</evidence>
<dbReference type="RefSeq" id="WP_330975723.1">
    <property type="nucleotide sequence ID" value="NZ_JAZGLY010000011.1"/>
</dbReference>
<protein>
    <submittedName>
        <fullName evidence="11">ATP-binding protein</fullName>
    </submittedName>
</protein>
<keyword evidence="2" id="KW-1003">Cell membrane</keyword>
<dbReference type="Gene3D" id="3.30.565.10">
    <property type="entry name" value="Histidine kinase-like ATPase, C-terminal domain"/>
    <property type="match status" value="1"/>
</dbReference>
<evidence type="ECO:0000256" key="6">
    <source>
        <dbReference type="ARBA" id="ARBA00022989"/>
    </source>
</evidence>
<reference evidence="11 12" key="1">
    <citation type="submission" date="2024-01" db="EMBL/GenBank/DDBJ databases">
        <title>Niabella digestum sp. nov., isolated from waste digestion system.</title>
        <authorList>
            <person name="Zhang L."/>
        </authorList>
    </citation>
    <scope>NUCLEOTIDE SEQUENCE [LARGE SCALE GENOMIC DNA]</scope>
    <source>
        <strain evidence="11 12">A18</strain>
    </source>
</reference>
<keyword evidence="8 9" id="KW-0472">Membrane</keyword>
<name>A0ABU7RJY8_9BACT</name>
<sequence>MQKLSNDIIVILSSSAFLFLITLFIVFLLMAYKRRDYKHLQEKQLLEEHFNNQLLRSQIEVQEQTFMQIGKELHDNVGQLLSTSRMLIGLAERSMTSPPDALFTANATLGKAISELRSLSKSLDKEWLSQFNLIENLKNEITRINATATIHASLQVTHQPALPSSKQIILFRIIQEAIQNAIKHSGCDKLIISLSKQDGHLVITVYDNGKGFQAEVCEKGLGLKNMESRTQLLGGKINFISEPGNTTITIHIPENKNHYEN</sequence>
<dbReference type="SMART" id="SM00387">
    <property type="entry name" value="HATPase_c"/>
    <property type="match status" value="1"/>
</dbReference>
<gene>
    <name evidence="11" type="ORF">V2H41_13640</name>
</gene>
<dbReference type="InterPro" id="IPR036890">
    <property type="entry name" value="HATPase_C_sf"/>
</dbReference>
<dbReference type="CDD" id="cd16917">
    <property type="entry name" value="HATPase_UhpB-NarQ-NarX-like"/>
    <property type="match status" value="1"/>
</dbReference>
<dbReference type="InterPro" id="IPR005467">
    <property type="entry name" value="His_kinase_dom"/>
</dbReference>
<evidence type="ECO:0000256" key="3">
    <source>
        <dbReference type="ARBA" id="ARBA00022679"/>
    </source>
</evidence>
<evidence type="ECO:0000256" key="8">
    <source>
        <dbReference type="ARBA" id="ARBA00023136"/>
    </source>
</evidence>
<keyword evidence="3" id="KW-0808">Transferase</keyword>
<dbReference type="InterPro" id="IPR050482">
    <property type="entry name" value="Sensor_HK_TwoCompSys"/>
</dbReference>
<comment type="caution">
    <text evidence="11">The sequence shown here is derived from an EMBL/GenBank/DDBJ whole genome shotgun (WGS) entry which is preliminary data.</text>
</comment>